<dbReference type="InterPro" id="IPR000121">
    <property type="entry name" value="PEP_util_C"/>
</dbReference>
<evidence type="ECO:0000256" key="9">
    <source>
        <dbReference type="ARBA" id="ARBA00022741"/>
    </source>
</evidence>
<evidence type="ECO:0000256" key="5">
    <source>
        <dbReference type="ARBA" id="ARBA00011996"/>
    </source>
</evidence>
<comment type="cofactor">
    <cofactor evidence="1 15">
        <name>Mg(2+)</name>
        <dbReference type="ChEBI" id="CHEBI:18420"/>
    </cofactor>
</comment>
<dbReference type="GO" id="GO:0008986">
    <property type="term" value="F:pyruvate, water dikinase activity"/>
    <property type="evidence" value="ECO:0007669"/>
    <property type="project" value="UniProtKB-EC"/>
</dbReference>
<dbReference type="NCBIfam" id="TIGR01418">
    <property type="entry name" value="PEP_synth"/>
    <property type="match status" value="1"/>
</dbReference>
<evidence type="ECO:0000256" key="7">
    <source>
        <dbReference type="ARBA" id="ARBA00022679"/>
    </source>
</evidence>
<accession>A0A0G0VAC7</accession>
<dbReference type="PANTHER" id="PTHR43030">
    <property type="entry name" value="PHOSPHOENOLPYRUVATE SYNTHASE"/>
    <property type="match status" value="1"/>
</dbReference>
<dbReference type="FunFam" id="3.30.470.20:FF:000017">
    <property type="entry name" value="Phosphoenolpyruvate synthase"/>
    <property type="match status" value="1"/>
</dbReference>
<evidence type="ECO:0000313" key="20">
    <source>
        <dbReference type="Proteomes" id="UP000034108"/>
    </source>
</evidence>
<evidence type="ECO:0000256" key="14">
    <source>
        <dbReference type="ARBA" id="ARBA00047700"/>
    </source>
</evidence>
<dbReference type="InterPro" id="IPR013815">
    <property type="entry name" value="ATP_grasp_subdomain_1"/>
</dbReference>
<dbReference type="InterPro" id="IPR015813">
    <property type="entry name" value="Pyrv/PenolPyrv_kinase-like_dom"/>
</dbReference>
<keyword evidence="8 15" id="KW-0479">Metal-binding</keyword>
<dbReference type="InterPro" id="IPR006319">
    <property type="entry name" value="PEP_synth"/>
</dbReference>
<evidence type="ECO:0000259" key="16">
    <source>
        <dbReference type="Pfam" id="PF00391"/>
    </source>
</evidence>
<keyword evidence="9 15" id="KW-0547">Nucleotide-binding</keyword>
<proteinExistence type="inferred from homology"/>
<dbReference type="Pfam" id="PF00391">
    <property type="entry name" value="PEP-utilizers"/>
    <property type="match status" value="1"/>
</dbReference>
<evidence type="ECO:0000313" key="19">
    <source>
        <dbReference type="EMBL" id="KKR97948.1"/>
    </source>
</evidence>
<evidence type="ECO:0000256" key="15">
    <source>
        <dbReference type="PIRNR" id="PIRNR000854"/>
    </source>
</evidence>
<dbReference type="FunFam" id="3.30.1490.20:FF:000010">
    <property type="entry name" value="Phosphoenolpyruvate synthase"/>
    <property type="match status" value="1"/>
</dbReference>
<dbReference type="Gene3D" id="3.50.30.10">
    <property type="entry name" value="Phosphohistidine domain"/>
    <property type="match status" value="1"/>
</dbReference>
<dbReference type="Pfam" id="PF02896">
    <property type="entry name" value="PEP-utilizers_C"/>
    <property type="match status" value="1"/>
</dbReference>
<keyword evidence="7 15" id="KW-0808">Transferase</keyword>
<dbReference type="Gene3D" id="3.30.1490.20">
    <property type="entry name" value="ATP-grasp fold, A domain"/>
    <property type="match status" value="1"/>
</dbReference>
<dbReference type="InterPro" id="IPR040442">
    <property type="entry name" value="Pyrv_kinase-like_dom_sf"/>
</dbReference>
<keyword evidence="12 15" id="KW-0460">Magnesium</keyword>
<dbReference type="PIRSF" id="PIRSF000854">
    <property type="entry name" value="PEP_synthase"/>
    <property type="match status" value="1"/>
</dbReference>
<dbReference type="AlphaFoldDB" id="A0A0G0VAC7"/>
<gene>
    <name evidence="19" type="ORF">UU49_C0021G0011</name>
</gene>
<dbReference type="PANTHER" id="PTHR43030:SF1">
    <property type="entry name" value="PHOSPHOENOLPYRUVATE SYNTHASE"/>
    <property type="match status" value="1"/>
</dbReference>
<feature type="domain" description="Pyruvate phosphate dikinase AMP/ATP-binding" evidence="17">
    <location>
        <begin position="15"/>
        <end position="336"/>
    </location>
</feature>
<evidence type="ECO:0000256" key="3">
    <source>
        <dbReference type="ARBA" id="ARBA00004742"/>
    </source>
</evidence>
<comment type="caution">
    <text evidence="19">The sequence shown here is derived from an EMBL/GenBank/DDBJ whole genome shotgun (WGS) entry which is preliminary data.</text>
</comment>
<name>A0A0G0VAC7_9BACT</name>
<evidence type="ECO:0000256" key="1">
    <source>
        <dbReference type="ARBA" id="ARBA00001946"/>
    </source>
</evidence>
<sequence>MYIKRFSEISIKDIPSVGGKNASLGEMYSNLTQKGIKVPDGFAVTADAFRHFLSQNKLDILIKQLLHNKHSVENVKKLAAVGKKIRTAILTAKMPAEISAEIIGAYKKLGGADVAVRSSATAEDLPQASFAGQQESYLNVKGEKNLLEAVQKCYASLFTDRAISYRLHQGFSHEQVALSAGVQKMVRSDTASSGVMFTLDTESGFRNVVLINSSWGLGENIVKGRVNPDQFMVFKPTLEKGFKSIISRQLGSKENKLIYGHANATVQKKVSASEQHIYSLSDNEVLQLAKWGMQIETYYGRPQDIEWAKDGHTKELFIVQARPETIHTRKSGNVIEEYHLSKRGKILCEGRAIGEKIGQGKARIVNHPDELKVFKKGEVLVARITDPDWEPIMRLASAIVTEQGGKTSHAAIVSRELGVPCVVGTSTARAVIKNGKPITVSCAEGENGFVYSGLIPFTVKKEEIANLKKPPVKIMMNVGAPDEALKFSFLPNDGVGLAREEFIFSNFIKVHPLALINFDKQPRAIKEKIAKITLGYKDKKQYLVDKLAEGIGTLSAAFYPKDVIVRFSDFKTNEYATLIGGAAYEPKEANPMMGWRGASRYYDEHFKQAFALECVAVKKAREEWGLKNLIVMIPFCRTVEEGKKVLKVMDEHGLARGKDGLQVYMMVEIPSNVILAREFAKIFDGFSIGSNDLTQLTLGVDRDSQLVSHIYNERNEAVKTLISQVIKVAHENKVKVGICGQAPSDYPEFAEFLVKAGIDSISLNPDTVVKTWRALSV</sequence>
<evidence type="ECO:0000259" key="18">
    <source>
        <dbReference type="Pfam" id="PF02896"/>
    </source>
</evidence>
<dbReference type="EC" id="2.7.9.2" evidence="5 15"/>
<keyword evidence="10 15" id="KW-0418">Kinase</keyword>
<dbReference type="InterPro" id="IPR023151">
    <property type="entry name" value="PEP_util_CS"/>
</dbReference>
<dbReference type="UniPathway" id="UPA00138"/>
<evidence type="ECO:0000256" key="6">
    <source>
        <dbReference type="ARBA" id="ARBA00021623"/>
    </source>
</evidence>
<dbReference type="GO" id="GO:0006094">
    <property type="term" value="P:gluconeogenesis"/>
    <property type="evidence" value="ECO:0007669"/>
    <property type="project" value="UniProtKB-UniPathway"/>
</dbReference>
<dbReference type="Gene3D" id="3.30.470.20">
    <property type="entry name" value="ATP-grasp fold, B domain"/>
    <property type="match status" value="1"/>
</dbReference>
<evidence type="ECO:0000256" key="10">
    <source>
        <dbReference type="ARBA" id="ARBA00022777"/>
    </source>
</evidence>
<dbReference type="InterPro" id="IPR036637">
    <property type="entry name" value="Phosphohistidine_dom_sf"/>
</dbReference>
<keyword evidence="19" id="KW-0670">Pyruvate</keyword>
<dbReference type="PROSITE" id="PS00370">
    <property type="entry name" value="PEP_ENZYMES_PHOS_SITE"/>
    <property type="match status" value="1"/>
</dbReference>
<comment type="pathway">
    <text evidence="3 15">Carbohydrate biosynthesis; gluconeogenesis.</text>
</comment>
<dbReference type="GO" id="GO:0005524">
    <property type="term" value="F:ATP binding"/>
    <property type="evidence" value="ECO:0007669"/>
    <property type="project" value="UniProtKB-KW"/>
</dbReference>
<dbReference type="SUPFAM" id="SSF52009">
    <property type="entry name" value="Phosphohistidine domain"/>
    <property type="match status" value="1"/>
</dbReference>
<evidence type="ECO:0000256" key="8">
    <source>
        <dbReference type="ARBA" id="ARBA00022723"/>
    </source>
</evidence>
<evidence type="ECO:0000256" key="4">
    <source>
        <dbReference type="ARBA" id="ARBA00007837"/>
    </source>
</evidence>
<comment type="catalytic activity">
    <reaction evidence="14 15">
        <text>pyruvate + ATP + H2O = phosphoenolpyruvate + AMP + phosphate + 2 H(+)</text>
        <dbReference type="Rhea" id="RHEA:11364"/>
        <dbReference type="ChEBI" id="CHEBI:15361"/>
        <dbReference type="ChEBI" id="CHEBI:15377"/>
        <dbReference type="ChEBI" id="CHEBI:15378"/>
        <dbReference type="ChEBI" id="CHEBI:30616"/>
        <dbReference type="ChEBI" id="CHEBI:43474"/>
        <dbReference type="ChEBI" id="CHEBI:58702"/>
        <dbReference type="ChEBI" id="CHEBI:456215"/>
        <dbReference type="EC" id="2.7.9.2"/>
    </reaction>
</comment>
<dbReference type="EMBL" id="LCAV01000021">
    <property type="protein sequence ID" value="KKR97948.1"/>
    <property type="molecule type" value="Genomic_DNA"/>
</dbReference>
<dbReference type="InterPro" id="IPR018274">
    <property type="entry name" value="PEP_util_AS"/>
</dbReference>
<dbReference type="SUPFAM" id="SSF56059">
    <property type="entry name" value="Glutathione synthetase ATP-binding domain-like"/>
    <property type="match status" value="1"/>
</dbReference>
<keyword evidence="11 15" id="KW-0067">ATP-binding</keyword>
<evidence type="ECO:0000259" key="17">
    <source>
        <dbReference type="Pfam" id="PF01326"/>
    </source>
</evidence>
<organism evidence="19 20">
    <name type="scientific">Candidatus Magasanikbacteria bacterium GW2011_GWC2_41_17</name>
    <dbReference type="NCBI Taxonomy" id="1619048"/>
    <lineage>
        <taxon>Bacteria</taxon>
        <taxon>Candidatus Magasanikiibacteriota</taxon>
    </lineage>
</organism>
<protein>
    <recommendedName>
        <fullName evidence="6 15">Phosphoenolpyruvate synthase</fullName>
        <shortName evidence="15">PEP synthase</shortName>
        <ecNumber evidence="5 15">2.7.9.2</ecNumber>
    </recommendedName>
    <alternativeName>
        <fullName evidence="13 15">Pyruvate, water dikinase</fullName>
    </alternativeName>
</protein>
<comment type="similarity">
    <text evidence="4 15">Belongs to the PEP-utilizing enzyme family.</text>
</comment>
<feature type="domain" description="PEP-utilising enzyme mobile" evidence="16">
    <location>
        <begin position="374"/>
        <end position="445"/>
    </location>
</feature>
<dbReference type="Proteomes" id="UP000034108">
    <property type="component" value="Unassembled WGS sequence"/>
</dbReference>
<dbReference type="PATRIC" id="fig|1619048.3.peg.577"/>
<dbReference type="NCBIfam" id="NF005057">
    <property type="entry name" value="PRK06464.1"/>
    <property type="match status" value="1"/>
</dbReference>
<dbReference type="PRINTS" id="PR01736">
    <property type="entry name" value="PHPHTRNFRASE"/>
</dbReference>
<feature type="domain" description="PEP-utilising enzyme C-terminal" evidence="18">
    <location>
        <begin position="470"/>
        <end position="772"/>
    </location>
</feature>
<dbReference type="Pfam" id="PF01326">
    <property type="entry name" value="PPDK_N"/>
    <property type="match status" value="1"/>
</dbReference>
<dbReference type="GO" id="GO:0046872">
    <property type="term" value="F:metal ion binding"/>
    <property type="evidence" value="ECO:0007669"/>
    <property type="project" value="UniProtKB-KW"/>
</dbReference>
<evidence type="ECO:0000256" key="13">
    <source>
        <dbReference type="ARBA" id="ARBA00033470"/>
    </source>
</evidence>
<dbReference type="PROSITE" id="PS00742">
    <property type="entry name" value="PEP_ENZYMES_2"/>
    <property type="match status" value="1"/>
</dbReference>
<reference evidence="19 20" key="1">
    <citation type="journal article" date="2015" name="Nature">
        <title>rRNA introns, odd ribosomes, and small enigmatic genomes across a large radiation of phyla.</title>
        <authorList>
            <person name="Brown C.T."/>
            <person name="Hug L.A."/>
            <person name="Thomas B.C."/>
            <person name="Sharon I."/>
            <person name="Castelle C.J."/>
            <person name="Singh A."/>
            <person name="Wilkins M.J."/>
            <person name="Williams K.H."/>
            <person name="Banfield J.F."/>
        </authorList>
    </citation>
    <scope>NUCLEOTIDE SEQUENCE [LARGE SCALE GENOMIC DNA]</scope>
</reference>
<evidence type="ECO:0000256" key="12">
    <source>
        <dbReference type="ARBA" id="ARBA00022842"/>
    </source>
</evidence>
<dbReference type="STRING" id="1619048.UU49_C0021G0011"/>
<dbReference type="InterPro" id="IPR002192">
    <property type="entry name" value="PPDK_AMP/ATP-bd"/>
</dbReference>
<comment type="function">
    <text evidence="2 15">Catalyzes the phosphorylation of pyruvate to phosphoenolpyruvate.</text>
</comment>
<dbReference type="InterPro" id="IPR008279">
    <property type="entry name" value="PEP-util_enz_mobile_dom"/>
</dbReference>
<evidence type="ECO:0000256" key="11">
    <source>
        <dbReference type="ARBA" id="ARBA00022840"/>
    </source>
</evidence>
<dbReference type="Gene3D" id="3.20.20.60">
    <property type="entry name" value="Phosphoenolpyruvate-binding domains"/>
    <property type="match status" value="1"/>
</dbReference>
<dbReference type="SUPFAM" id="SSF51621">
    <property type="entry name" value="Phosphoenolpyruvate/pyruvate domain"/>
    <property type="match status" value="1"/>
</dbReference>
<evidence type="ECO:0000256" key="2">
    <source>
        <dbReference type="ARBA" id="ARBA00002988"/>
    </source>
</evidence>